<keyword evidence="4" id="KW-0479">Metal-binding</keyword>
<dbReference type="PROSITE" id="PS01228">
    <property type="entry name" value="COF_1"/>
    <property type="match status" value="1"/>
</dbReference>
<keyword evidence="7" id="KW-0862">Zinc</keyword>
<dbReference type="GO" id="GO:0009658">
    <property type="term" value="P:chloroplast organization"/>
    <property type="evidence" value="ECO:0007669"/>
    <property type="project" value="EnsemblPlants"/>
</dbReference>
<dbReference type="GO" id="GO:0009507">
    <property type="term" value="C:chloroplast"/>
    <property type="evidence" value="ECO:0007669"/>
    <property type="project" value="EnsemblPlants"/>
</dbReference>
<dbReference type="InterPro" id="IPR023091">
    <property type="entry name" value="MetalPrtase_cat_dom_sf_prd"/>
</dbReference>
<dbReference type="PANTHER" id="PTHR46986:SF1">
    <property type="entry name" value="ENDORIBONUCLEASE YBEY, CHLOROPLASTIC"/>
    <property type="match status" value="1"/>
</dbReference>
<evidence type="ECO:0000313" key="9">
    <source>
        <dbReference type="Proteomes" id="UP000265515"/>
    </source>
</evidence>
<dbReference type="Proteomes" id="UP000265515">
    <property type="component" value="Unassembled WGS sequence"/>
</dbReference>
<keyword evidence="6" id="KW-0378">Hydrolase</keyword>
<dbReference type="NCBIfam" id="TIGR01484">
    <property type="entry name" value="HAD-SF-IIB"/>
    <property type="match status" value="1"/>
</dbReference>
<evidence type="ECO:0000256" key="4">
    <source>
        <dbReference type="ARBA" id="ARBA00022723"/>
    </source>
</evidence>
<dbReference type="SUPFAM" id="SSF55486">
    <property type="entry name" value="Metalloproteases ('zincins'), catalytic domain"/>
    <property type="match status" value="1"/>
</dbReference>
<dbReference type="InterPro" id="IPR006379">
    <property type="entry name" value="HAD-SF_hydro_IIB"/>
</dbReference>
<evidence type="ECO:0000256" key="5">
    <source>
        <dbReference type="ARBA" id="ARBA00022759"/>
    </source>
</evidence>
<evidence type="ECO:0000256" key="6">
    <source>
        <dbReference type="ARBA" id="ARBA00022801"/>
    </source>
</evidence>
<dbReference type="OMA" id="KMRKRAP"/>
<comment type="cofactor">
    <cofactor evidence="1">
        <name>Zn(2+)</name>
        <dbReference type="ChEBI" id="CHEBI:29105"/>
    </cofactor>
</comment>
<keyword evidence="3" id="KW-0540">Nuclease</keyword>
<dbReference type="GO" id="GO:1901259">
    <property type="term" value="P:chloroplast rRNA processing"/>
    <property type="evidence" value="ECO:0007669"/>
    <property type="project" value="EnsemblPlants"/>
</dbReference>
<reference evidence="8 9" key="1">
    <citation type="journal article" date="2018" name="Cell">
        <title>The Chara Genome: Secondary Complexity and Implications for Plant Terrestrialization.</title>
        <authorList>
            <person name="Nishiyama T."/>
            <person name="Sakayama H."/>
            <person name="Vries J.D."/>
            <person name="Buschmann H."/>
            <person name="Saint-Marcoux D."/>
            <person name="Ullrich K.K."/>
            <person name="Haas F.B."/>
            <person name="Vanderstraeten L."/>
            <person name="Becker D."/>
            <person name="Lang D."/>
            <person name="Vosolsobe S."/>
            <person name="Rombauts S."/>
            <person name="Wilhelmsson P.K.I."/>
            <person name="Janitza P."/>
            <person name="Kern R."/>
            <person name="Heyl A."/>
            <person name="Rumpler F."/>
            <person name="Villalobos L.I.A.C."/>
            <person name="Clay J.M."/>
            <person name="Skokan R."/>
            <person name="Toyoda A."/>
            <person name="Suzuki Y."/>
            <person name="Kagoshima H."/>
            <person name="Schijlen E."/>
            <person name="Tajeshwar N."/>
            <person name="Catarino B."/>
            <person name="Hetherington A.J."/>
            <person name="Saltykova A."/>
            <person name="Bonnot C."/>
            <person name="Breuninger H."/>
            <person name="Symeonidi A."/>
            <person name="Radhakrishnan G.V."/>
            <person name="Van Nieuwerburgh F."/>
            <person name="Deforce D."/>
            <person name="Chang C."/>
            <person name="Karol K.G."/>
            <person name="Hedrich R."/>
            <person name="Ulvskov P."/>
            <person name="Glockner G."/>
            <person name="Delwiche C.F."/>
            <person name="Petrasek J."/>
            <person name="Van de Peer Y."/>
            <person name="Friml J."/>
            <person name="Beilby M."/>
            <person name="Dolan L."/>
            <person name="Kohara Y."/>
            <person name="Sugano S."/>
            <person name="Fujiyama A."/>
            <person name="Delaux P.-M."/>
            <person name="Quint M."/>
            <person name="TheiBen G."/>
            <person name="Hagemann M."/>
            <person name="Harholt J."/>
            <person name="Dunand C."/>
            <person name="Zachgo S."/>
            <person name="Langdale J."/>
            <person name="Maumus F."/>
            <person name="Straeten D.V.D."/>
            <person name="Gould S.B."/>
            <person name="Rensing S.A."/>
        </authorList>
    </citation>
    <scope>NUCLEOTIDE SEQUENCE [LARGE SCALE GENOMIC DNA]</scope>
    <source>
        <strain evidence="8 9">S276</strain>
    </source>
</reference>
<dbReference type="Gramene" id="GBG80940">
    <property type="protein sequence ID" value="GBG80940"/>
    <property type="gene ID" value="CBR_g31496"/>
</dbReference>
<evidence type="ECO:0000256" key="7">
    <source>
        <dbReference type="ARBA" id="ARBA00022833"/>
    </source>
</evidence>
<dbReference type="GO" id="GO:0046872">
    <property type="term" value="F:metal ion binding"/>
    <property type="evidence" value="ECO:0007669"/>
    <property type="project" value="UniProtKB-KW"/>
</dbReference>
<dbReference type="Pfam" id="PF02130">
    <property type="entry name" value="YbeY"/>
    <property type="match status" value="1"/>
</dbReference>
<dbReference type="InterPro" id="IPR023214">
    <property type="entry name" value="HAD_sf"/>
</dbReference>
<organism evidence="8 9">
    <name type="scientific">Chara braunii</name>
    <name type="common">Braun's stonewort</name>
    <dbReference type="NCBI Taxonomy" id="69332"/>
    <lineage>
        <taxon>Eukaryota</taxon>
        <taxon>Viridiplantae</taxon>
        <taxon>Streptophyta</taxon>
        <taxon>Charophyceae</taxon>
        <taxon>Charales</taxon>
        <taxon>Characeae</taxon>
        <taxon>Chara</taxon>
    </lineage>
</organism>
<accession>A0A388LF45</accession>
<evidence type="ECO:0000256" key="3">
    <source>
        <dbReference type="ARBA" id="ARBA00022722"/>
    </source>
</evidence>
<dbReference type="STRING" id="69332.A0A388LF45"/>
<evidence type="ECO:0000313" key="8">
    <source>
        <dbReference type="EMBL" id="GBG80940.1"/>
    </source>
</evidence>
<dbReference type="Gene3D" id="3.30.1240.10">
    <property type="match status" value="1"/>
</dbReference>
<protein>
    <submittedName>
        <fullName evidence="8">Uncharacterized protein</fullName>
    </submittedName>
</protein>
<comment type="similarity">
    <text evidence="2">Belongs to the endoribonuclease YbeY family.</text>
</comment>
<dbReference type="Gene3D" id="3.40.390.30">
    <property type="entry name" value="Metalloproteases ('zincins'), catalytic domain"/>
    <property type="match status" value="1"/>
</dbReference>
<gene>
    <name evidence="8" type="ORF">CBR_g31496</name>
</gene>
<keyword evidence="9" id="KW-1185">Reference proteome</keyword>
<dbReference type="Pfam" id="PF08282">
    <property type="entry name" value="Hydrolase_3"/>
    <property type="match status" value="2"/>
</dbReference>
<dbReference type="NCBIfam" id="TIGR00043">
    <property type="entry name" value="rRNA maturation RNase YbeY"/>
    <property type="match status" value="1"/>
</dbReference>
<sequence>MEAVEEAEELEAVELSVMVCDDPHIQLLNKEWRGVDEATDVLSFAQEEMPEGVKTLLLGDVVISVDTAQRQAQERKYSLHDEMRVLLVHGLLHCLGYDHEQGEEEALLMAEEEERILSALGWKGHGLINNVADVDATDEHKDVHGDNAAGGIKNKSSFKSESEKTIFAAEEAQLPKKTGGLQATQLQDTELINVGARAARVLEVGEVEAVKPRQRMKAPFRYLFCDMDGTLLNSKSKITKATAKALRAAMERGVTVILATGKGLRVYGVDGIVIHSRKLQEDVCTEAFNFSAKHKTPLVAFAGDQCLTLFDHPLVDALHTVYYEPKAEIVPDVEELVTKFGIQKLLFYETEQTVSSFLRPHWTSAVAGRASITQAVPDMLEILPLGGSKGVGVSILLDHLDVPSEEVMAIGDGENDMEMLQLAGFGVAMANGAAKTLAVADALVGSNDEDGVVEAIERFIL</sequence>
<dbReference type="EMBL" id="BFEA01000361">
    <property type="protein sequence ID" value="GBG80940.1"/>
    <property type="molecule type" value="Genomic_DNA"/>
</dbReference>
<dbReference type="PROSITE" id="PS01229">
    <property type="entry name" value="COF_2"/>
    <property type="match status" value="1"/>
</dbReference>
<proteinExistence type="inferred from homology"/>
<dbReference type="HAMAP" id="MF_00009">
    <property type="entry name" value="Endoribonucl_YbeY"/>
    <property type="match status" value="1"/>
</dbReference>
<dbReference type="AlphaFoldDB" id="A0A388LF45"/>
<dbReference type="GO" id="GO:0004222">
    <property type="term" value="F:metalloendopeptidase activity"/>
    <property type="evidence" value="ECO:0007669"/>
    <property type="project" value="InterPro"/>
</dbReference>
<dbReference type="Gene3D" id="3.40.50.1000">
    <property type="entry name" value="HAD superfamily/HAD-like"/>
    <property type="match status" value="1"/>
</dbReference>
<name>A0A388LF45_CHABU</name>
<dbReference type="InterPro" id="IPR002036">
    <property type="entry name" value="YbeY"/>
</dbReference>
<comment type="caution">
    <text evidence="8">The sequence shown here is derived from an EMBL/GenBank/DDBJ whole genome shotgun (WGS) entry which is preliminary data.</text>
</comment>
<dbReference type="PANTHER" id="PTHR46986">
    <property type="entry name" value="ENDORIBONUCLEASE YBEY, CHLOROPLASTIC"/>
    <property type="match status" value="1"/>
</dbReference>
<dbReference type="GO" id="GO:0004521">
    <property type="term" value="F:RNA endonuclease activity"/>
    <property type="evidence" value="ECO:0007669"/>
    <property type="project" value="EnsemblPlants"/>
</dbReference>
<evidence type="ECO:0000256" key="1">
    <source>
        <dbReference type="ARBA" id="ARBA00001947"/>
    </source>
</evidence>
<dbReference type="OrthoDB" id="27226at2759"/>
<evidence type="ECO:0000256" key="2">
    <source>
        <dbReference type="ARBA" id="ARBA00010875"/>
    </source>
</evidence>
<dbReference type="InterPro" id="IPR036412">
    <property type="entry name" value="HAD-like_sf"/>
</dbReference>
<dbReference type="SUPFAM" id="SSF56784">
    <property type="entry name" value="HAD-like"/>
    <property type="match status" value="1"/>
</dbReference>
<keyword evidence="5" id="KW-0255">Endonuclease</keyword>